<comment type="similarity">
    <text evidence="3">Belongs to the peptidase U32 family.</text>
</comment>
<evidence type="ECO:0000256" key="3">
    <source>
        <dbReference type="ARBA" id="ARBA00038374"/>
    </source>
</evidence>
<dbReference type="Proteomes" id="UP000231564">
    <property type="component" value="Chromosome MARIT"/>
</dbReference>
<dbReference type="InterPro" id="IPR001539">
    <property type="entry name" value="Peptidase_U32"/>
</dbReference>
<evidence type="ECO:0000313" key="4">
    <source>
        <dbReference type="EMBL" id="SFZ80053.1"/>
    </source>
</evidence>
<dbReference type="EC" id="3.4.-.-" evidence="4"/>
<dbReference type="Pfam" id="PF01136">
    <property type="entry name" value="Peptidase_U32"/>
    <property type="match status" value="1"/>
</dbReference>
<reference evidence="4 5" key="1">
    <citation type="submission" date="2016-11" db="EMBL/GenBank/DDBJ databases">
        <authorList>
            <person name="Jaros S."/>
            <person name="Januszkiewicz K."/>
            <person name="Wedrychowicz H."/>
        </authorList>
    </citation>
    <scope>NUCLEOTIDE SEQUENCE [LARGE SCALE GENOMIC DNA]</scope>
    <source>
        <strain evidence="4">NCIMB 2154T</strain>
    </source>
</reference>
<dbReference type="PROSITE" id="PS01276">
    <property type="entry name" value="PEPTIDASE_U32"/>
    <property type="match status" value="1"/>
</dbReference>
<dbReference type="InterPro" id="IPR051454">
    <property type="entry name" value="RNA/ubiquinone_mod_enzymes"/>
</dbReference>
<dbReference type="AlphaFoldDB" id="A0A2H1E5M1"/>
<gene>
    <name evidence="4" type="ORF">MARIT_0133</name>
</gene>
<organism evidence="4 5">
    <name type="scientific">Tenacibaculum maritimum NCIMB 2154</name>
    <dbReference type="NCBI Taxonomy" id="1349785"/>
    <lineage>
        <taxon>Bacteria</taxon>
        <taxon>Pseudomonadati</taxon>
        <taxon>Bacteroidota</taxon>
        <taxon>Flavobacteriia</taxon>
        <taxon>Flavobacteriales</taxon>
        <taxon>Flavobacteriaceae</taxon>
        <taxon>Tenacibaculum</taxon>
    </lineage>
</organism>
<name>A0A2H1E5M1_9FLAO</name>
<dbReference type="GO" id="GO:0006508">
    <property type="term" value="P:proteolysis"/>
    <property type="evidence" value="ECO:0007669"/>
    <property type="project" value="UniProtKB-KW"/>
</dbReference>
<dbReference type="PANTHER" id="PTHR30217">
    <property type="entry name" value="PEPTIDASE U32 FAMILY"/>
    <property type="match status" value="1"/>
</dbReference>
<sequence length="415" mass="46530">MQKIELMAPAGNFESLQAALDNGCDAVYFGVEQLNMRARASINFTLDDLEEISKRCSEKNVRTYLTLNTIVYDHDLSIVKTLINSAKKANITAVIAMDQAVITMARAAQMEVHISTQINITNIETVKFYAMFADTVVLSRELSLRQVKKITEQIAKEEIKGPSGRLLEIEIFGHGALCMAVSGKCYMSLHSHNSSANRGACKQNCRKKYTVIDQESGFEMELDNEYIMSPKDLCTIDFLDQVVDAGIKVLKIEGRGRAPEYVAKVIKCYRDAIDCLANGTYDKEKVISWMLELEKVYNRGFWNGYYLGQKLGEWSKEPGSHATQKKVYLGKGVHYFQKAKIGEFKIEAYDVAVGDTILITGPTTGAQEMKLTQMFVNDAPAKKASKGDEVTMKLDFRIRSSDKLYKIVNTEFAKA</sequence>
<evidence type="ECO:0000256" key="1">
    <source>
        <dbReference type="ARBA" id="ARBA00022670"/>
    </source>
</evidence>
<dbReference type="RefSeq" id="WP_100210512.1">
    <property type="nucleotide sequence ID" value="NZ_CP138495.1"/>
</dbReference>
<proteinExistence type="inferred from homology"/>
<dbReference type="GeneID" id="47721741"/>
<dbReference type="STRING" id="1349785.GCA_000509405_00942"/>
<evidence type="ECO:0000256" key="2">
    <source>
        <dbReference type="ARBA" id="ARBA00022801"/>
    </source>
</evidence>
<dbReference type="OrthoDB" id="9807498at2"/>
<keyword evidence="1" id="KW-0645">Protease</keyword>
<keyword evidence="5" id="KW-1185">Reference proteome</keyword>
<accession>A0A2H1E5M1</accession>
<keyword evidence="2 4" id="KW-0378">Hydrolase</keyword>
<dbReference type="PANTHER" id="PTHR30217:SF6">
    <property type="entry name" value="TRNA HYDROXYLATION PROTEIN P"/>
    <property type="match status" value="1"/>
</dbReference>
<evidence type="ECO:0000313" key="5">
    <source>
        <dbReference type="Proteomes" id="UP000231564"/>
    </source>
</evidence>
<protein>
    <submittedName>
        <fullName evidence="4">Peptidase U32 family</fullName>
        <ecNumber evidence="4">3.4.-.-</ecNumber>
    </submittedName>
</protein>
<dbReference type="KEGG" id="tmar:MARIT_0133"/>
<dbReference type="EMBL" id="LT634361">
    <property type="protein sequence ID" value="SFZ80053.1"/>
    <property type="molecule type" value="Genomic_DNA"/>
</dbReference>
<dbReference type="GO" id="GO:0008233">
    <property type="term" value="F:peptidase activity"/>
    <property type="evidence" value="ECO:0007669"/>
    <property type="project" value="UniProtKB-KW"/>
</dbReference>